<proteinExistence type="predicted"/>
<accession>A0A0J9ETX9</accession>
<feature type="transmembrane region" description="Helical" evidence="1">
    <location>
        <begin position="25"/>
        <end position="46"/>
    </location>
</feature>
<sequence>CSQSYNLFLIQLVFCIHSHKETFTILHLLFTNFSHSSIIFFIIIIIECYHYSRFLSLLLFTLSICSSITLYMFLAMTSHSHNKHHCSAYIRQFISKYTIINNISSLSSYTLLIISFSA</sequence>
<dbReference type="AlphaFoldDB" id="A0A0J9ETX9"/>
<feature type="non-terminal residue" evidence="2">
    <location>
        <position position="118"/>
    </location>
</feature>
<protein>
    <submittedName>
        <fullName evidence="2">Uncharacterized protein</fullName>
    </submittedName>
</protein>
<gene>
    <name evidence="2" type="ORF">BDDG_13628</name>
</gene>
<feature type="non-terminal residue" evidence="2">
    <location>
        <position position="1"/>
    </location>
</feature>
<evidence type="ECO:0000256" key="1">
    <source>
        <dbReference type="SAM" id="Phobius"/>
    </source>
</evidence>
<keyword evidence="1" id="KW-0812">Transmembrane</keyword>
<feature type="transmembrane region" description="Helical" evidence="1">
    <location>
        <begin position="52"/>
        <end position="76"/>
    </location>
</feature>
<dbReference type="Proteomes" id="UP000007802">
    <property type="component" value="Unassembled WGS sequence"/>
</dbReference>
<name>A0A0J9ETX9_AJEDA</name>
<evidence type="ECO:0000313" key="2">
    <source>
        <dbReference type="EMBL" id="KMW69487.1"/>
    </source>
</evidence>
<keyword evidence="1" id="KW-1133">Transmembrane helix</keyword>
<reference evidence="2" key="1">
    <citation type="submission" date="2010-03" db="EMBL/GenBank/DDBJ databases">
        <title>Annotation of Blastomyces dermatitidis strain ATCC 18188.</title>
        <authorList>
            <consortium name="The Broad Institute Genome Sequencing Platform"/>
            <consortium name="Broad Institute Genome Sequencing Center for Infectious Disease."/>
            <person name="Cuomo C."/>
            <person name="Klein B."/>
            <person name="Sullivan T."/>
            <person name="Heitman J."/>
            <person name="Young S."/>
            <person name="Zeng Q."/>
            <person name="Gargeya S."/>
            <person name="Alvarado L."/>
            <person name="Berlin A.M."/>
            <person name="Chapman S.B."/>
            <person name="Chen Z."/>
            <person name="Freedman E."/>
            <person name="Gellesch M."/>
            <person name="Goldberg J."/>
            <person name="Griggs A."/>
            <person name="Gujja S."/>
            <person name="Heilman E."/>
            <person name="Heiman D."/>
            <person name="Howarth C."/>
            <person name="Mehta T."/>
            <person name="Neiman D."/>
            <person name="Pearson M."/>
            <person name="Roberts A."/>
            <person name="Saif S."/>
            <person name="Shea T."/>
            <person name="Shenoy N."/>
            <person name="Sisk P."/>
            <person name="Stolte C."/>
            <person name="Sykes S."/>
            <person name="White J."/>
            <person name="Yandava C."/>
            <person name="Haas B."/>
            <person name="Nusbaum C."/>
            <person name="Birren B."/>
        </authorList>
    </citation>
    <scope>NUCLEOTIDE SEQUENCE</scope>
    <source>
        <strain evidence="2">ATCC 18188</strain>
    </source>
</reference>
<keyword evidence="1" id="KW-0472">Membrane</keyword>
<organism evidence="2">
    <name type="scientific">Ajellomyces dermatitidis (strain ATCC 18188 / CBS 674.68)</name>
    <name type="common">Blastomyces dermatitidis</name>
    <dbReference type="NCBI Taxonomy" id="653446"/>
    <lineage>
        <taxon>Eukaryota</taxon>
        <taxon>Fungi</taxon>
        <taxon>Dikarya</taxon>
        <taxon>Ascomycota</taxon>
        <taxon>Pezizomycotina</taxon>
        <taxon>Eurotiomycetes</taxon>
        <taxon>Eurotiomycetidae</taxon>
        <taxon>Onygenales</taxon>
        <taxon>Ajellomycetaceae</taxon>
        <taxon>Blastomyces</taxon>
    </lineage>
</organism>
<dbReference type="EMBL" id="GG750136">
    <property type="protein sequence ID" value="KMW69487.1"/>
    <property type="molecule type" value="Genomic_DNA"/>
</dbReference>